<keyword evidence="2" id="KW-1185">Reference proteome</keyword>
<dbReference type="Ensembl" id="ENSMMST00000025245.1">
    <property type="protein sequence ID" value="ENSMMSP00000022797.1"/>
    <property type="gene ID" value="ENSMMSG00000017215.1"/>
</dbReference>
<evidence type="ECO:0000313" key="2">
    <source>
        <dbReference type="Proteomes" id="UP000694544"/>
    </source>
</evidence>
<sequence>MMELWFPTRSVFNPTNSYWSLPSHTLHVRYNNRFLISHPYLPRRKLRLNHPIFTRQWSLHILYLPVHTRRTRNILRFSPSSIYLNLSYHPRSPHF</sequence>
<organism evidence="1 2">
    <name type="scientific">Moschus moschiferus</name>
    <name type="common">Siberian musk deer</name>
    <name type="synonym">Moschus sibiricus</name>
    <dbReference type="NCBI Taxonomy" id="68415"/>
    <lineage>
        <taxon>Eukaryota</taxon>
        <taxon>Metazoa</taxon>
        <taxon>Chordata</taxon>
        <taxon>Craniata</taxon>
        <taxon>Vertebrata</taxon>
        <taxon>Euteleostomi</taxon>
        <taxon>Mammalia</taxon>
        <taxon>Eutheria</taxon>
        <taxon>Laurasiatheria</taxon>
        <taxon>Artiodactyla</taxon>
        <taxon>Ruminantia</taxon>
        <taxon>Pecora</taxon>
        <taxon>Moschidae</taxon>
        <taxon>Moschus</taxon>
    </lineage>
</organism>
<accession>A0A8C6E194</accession>
<dbReference type="Proteomes" id="UP000694544">
    <property type="component" value="Unplaced"/>
</dbReference>
<evidence type="ECO:0000313" key="1">
    <source>
        <dbReference type="Ensembl" id="ENSMMSP00000022797.1"/>
    </source>
</evidence>
<dbReference type="GeneTree" id="ENSGT01150000287026"/>
<dbReference type="AlphaFoldDB" id="A0A8C6E194"/>
<reference evidence="1" key="1">
    <citation type="submission" date="2025-08" db="UniProtKB">
        <authorList>
            <consortium name="Ensembl"/>
        </authorList>
    </citation>
    <scope>IDENTIFICATION</scope>
</reference>
<proteinExistence type="predicted"/>
<reference evidence="1" key="2">
    <citation type="submission" date="2025-09" db="UniProtKB">
        <authorList>
            <consortium name="Ensembl"/>
        </authorList>
    </citation>
    <scope>IDENTIFICATION</scope>
</reference>
<protein>
    <submittedName>
        <fullName evidence="1">Uncharacterized protein</fullName>
    </submittedName>
</protein>
<name>A0A8C6E194_MOSMO</name>